<name>A0A7C3KC12_9CYAN</name>
<evidence type="ECO:0000313" key="1">
    <source>
        <dbReference type="EMBL" id="HFM96331.1"/>
    </source>
</evidence>
<dbReference type="AlphaFoldDB" id="A0A7C3KC12"/>
<organism evidence="1">
    <name type="scientific">Oscillatoriales cyanobacterium SpSt-418</name>
    <dbReference type="NCBI Taxonomy" id="2282169"/>
    <lineage>
        <taxon>Bacteria</taxon>
        <taxon>Bacillati</taxon>
        <taxon>Cyanobacteriota</taxon>
        <taxon>Cyanophyceae</taxon>
        <taxon>Oscillatoriophycideae</taxon>
        <taxon>Oscillatoriales</taxon>
    </lineage>
</organism>
<accession>A0A7C3KC12</accession>
<sequence>MFLEIKFMLKQIRRIFSAFLMVLVVSVFLSFTLSPPAFASVHFDFALPSQLHKILSNKRLVAEARKILDATPEAVCTAYFNHLDGIDGSEWKALEKGATSAFTITQAITSASSAGAGSLAGYAGISSAVSQMGLGGLTTALAGMMGSSATGAAATAVVTSAVGGPIVMGALLAGGTGAAVFGTYEAGKFATEKLGDWAANVCSKEQNIRE</sequence>
<gene>
    <name evidence="1" type="ORF">ENR64_00920</name>
</gene>
<reference evidence="1" key="1">
    <citation type="journal article" date="2020" name="mSystems">
        <title>Genome- and Community-Level Interaction Insights into Carbon Utilization and Element Cycling Functions of Hydrothermarchaeota in Hydrothermal Sediment.</title>
        <authorList>
            <person name="Zhou Z."/>
            <person name="Liu Y."/>
            <person name="Xu W."/>
            <person name="Pan J."/>
            <person name="Luo Z.H."/>
            <person name="Li M."/>
        </authorList>
    </citation>
    <scope>NUCLEOTIDE SEQUENCE [LARGE SCALE GENOMIC DNA]</scope>
    <source>
        <strain evidence="1">SpSt-418</strain>
    </source>
</reference>
<dbReference type="EMBL" id="DSRU01000017">
    <property type="protein sequence ID" value="HFM96331.1"/>
    <property type="molecule type" value="Genomic_DNA"/>
</dbReference>
<proteinExistence type="predicted"/>
<protein>
    <submittedName>
        <fullName evidence="1">Uncharacterized protein</fullName>
    </submittedName>
</protein>
<comment type="caution">
    <text evidence="1">The sequence shown here is derived from an EMBL/GenBank/DDBJ whole genome shotgun (WGS) entry which is preliminary data.</text>
</comment>